<evidence type="ECO:0000256" key="1">
    <source>
        <dbReference type="SAM" id="Phobius"/>
    </source>
</evidence>
<dbReference type="EMBL" id="JANUXW010000005">
    <property type="protein sequence ID" value="MCS4534027.1"/>
    <property type="molecule type" value="Genomic_DNA"/>
</dbReference>
<evidence type="ECO:0000313" key="2">
    <source>
        <dbReference type="EMBL" id="MCS4534027.1"/>
    </source>
</evidence>
<keyword evidence="1" id="KW-1133">Transmembrane helix</keyword>
<dbReference type="Proteomes" id="UP001166947">
    <property type="component" value="Unassembled WGS sequence"/>
</dbReference>
<reference evidence="2" key="2">
    <citation type="journal article" date="2023" name="Curr. Microbiol.">
        <title>Neisseria montereyensis sp. nov., Isolated from Oropharynx of California Sea Lion (Zalophus californianus): Genomic, Phylogenetic, and Phenotypic Study.</title>
        <authorList>
            <person name="Volokhov D.V."/>
            <person name="Zagorodnyaya T.A."/>
            <person name="Furtak V.A."/>
            <person name="Nattanmai G."/>
            <person name="Randall L."/>
            <person name="Jose S."/>
            <person name="Gao Y."/>
            <person name="Gulland F.M."/>
            <person name="Eisenberg T."/>
            <person name="Delmonte P."/>
            <person name="Blom J."/>
            <person name="Mitchell K.K."/>
        </authorList>
    </citation>
    <scope>NUCLEOTIDE SEQUENCE</scope>
    <source>
        <strain evidence="2">CSL10203-ORH2</strain>
    </source>
</reference>
<name>A0ABT2FCU0_9NEIS</name>
<feature type="transmembrane region" description="Helical" evidence="1">
    <location>
        <begin position="34"/>
        <end position="53"/>
    </location>
</feature>
<keyword evidence="1" id="KW-0472">Membrane</keyword>
<reference evidence="2" key="1">
    <citation type="submission" date="2022-08" db="EMBL/GenBank/DDBJ databases">
        <authorList>
            <person name="Volokhov D.V."/>
            <person name="Furtak V.A."/>
            <person name="Zagorodnyaya T.A."/>
        </authorList>
    </citation>
    <scope>NUCLEOTIDE SEQUENCE</scope>
    <source>
        <strain evidence="2">CSL10203-ORH2</strain>
    </source>
</reference>
<feature type="transmembrane region" description="Helical" evidence="1">
    <location>
        <begin position="7"/>
        <end position="28"/>
    </location>
</feature>
<organism evidence="2 3">
    <name type="scientific">Neisseria montereyensis</name>
    <dbReference type="NCBI Taxonomy" id="2973938"/>
    <lineage>
        <taxon>Bacteria</taxon>
        <taxon>Pseudomonadati</taxon>
        <taxon>Pseudomonadota</taxon>
        <taxon>Betaproteobacteria</taxon>
        <taxon>Neisseriales</taxon>
        <taxon>Neisseriaceae</taxon>
        <taxon>Neisseria</taxon>
    </lineage>
</organism>
<protein>
    <submittedName>
        <fullName evidence="2">Uncharacterized protein</fullName>
    </submittedName>
</protein>
<dbReference type="RefSeq" id="WP_259291820.1">
    <property type="nucleotide sequence ID" value="NZ_JANUXW010000005.1"/>
</dbReference>
<proteinExistence type="predicted"/>
<sequence>MDWGIILYKCIIWLLFVAVFFAGLYALIAIPMLIITTVLGLFWSILRLLLPFLPKFSDMMKENSTSRSKKSSIWDYGKTEAEKHSELIEHIRIQQINQDRNRR</sequence>
<comment type="caution">
    <text evidence="2">The sequence shown here is derived from an EMBL/GenBank/DDBJ whole genome shotgun (WGS) entry which is preliminary data.</text>
</comment>
<gene>
    <name evidence="2" type="ORF">NXS09_06905</name>
</gene>
<keyword evidence="3" id="KW-1185">Reference proteome</keyword>
<evidence type="ECO:0000313" key="3">
    <source>
        <dbReference type="Proteomes" id="UP001166947"/>
    </source>
</evidence>
<accession>A0ABT2FCU0</accession>
<keyword evidence="1" id="KW-0812">Transmembrane</keyword>